<proteinExistence type="predicted"/>
<keyword evidence="4" id="KW-1185">Reference proteome</keyword>
<sequence>MSERIPWMLHSTHDHTEHKIAGAGTGRVSIVCAISIQKKALANELAFVLIVLSNPEDILTYMAWKMQGFPKHCIFDSASIWTSARLISHGRKTRYQLSEWLTGDHGDSSVPVWCQGVFLKLLHHDRGGDIVKEHWKEIHKQVHTVRLSN</sequence>
<accession>A0A8C8RDK5</accession>
<protein>
    <recommendedName>
        <fullName evidence="5">L-lactate dehydrogenase</fullName>
    </recommendedName>
</protein>
<evidence type="ECO:0000256" key="1">
    <source>
        <dbReference type="ARBA" id="ARBA00033729"/>
    </source>
</evidence>
<dbReference type="GO" id="GO:0004459">
    <property type="term" value="F:L-lactate dehydrogenase (NAD+) activity"/>
    <property type="evidence" value="ECO:0007669"/>
    <property type="project" value="UniProtKB-EC"/>
</dbReference>
<evidence type="ECO:0000256" key="2">
    <source>
        <dbReference type="ARBA" id="ARBA00048275"/>
    </source>
</evidence>
<dbReference type="Ensembl" id="ENSPCET00000004116.1">
    <property type="protein sequence ID" value="ENSPCEP00000003987.1"/>
    <property type="gene ID" value="ENSPCEG00000003191.1"/>
</dbReference>
<dbReference type="SUPFAM" id="SSF51735">
    <property type="entry name" value="NAD(P)-binding Rossmann-fold domains"/>
    <property type="match status" value="1"/>
</dbReference>
<dbReference type="InterPro" id="IPR036291">
    <property type="entry name" value="NAD(P)-bd_dom_sf"/>
</dbReference>
<comment type="catalytic activity">
    <reaction evidence="2">
        <text>(S)-lactate + NAD(+) = pyruvate + NADH + H(+)</text>
        <dbReference type="Rhea" id="RHEA:23444"/>
        <dbReference type="ChEBI" id="CHEBI:15361"/>
        <dbReference type="ChEBI" id="CHEBI:15378"/>
        <dbReference type="ChEBI" id="CHEBI:16651"/>
        <dbReference type="ChEBI" id="CHEBI:57540"/>
        <dbReference type="ChEBI" id="CHEBI:57945"/>
        <dbReference type="EC" id="1.1.1.27"/>
    </reaction>
    <physiologicalReaction direction="left-to-right" evidence="2">
        <dbReference type="Rhea" id="RHEA:23445"/>
    </physiologicalReaction>
    <physiologicalReaction direction="right-to-left" evidence="2">
        <dbReference type="Rhea" id="RHEA:23446"/>
    </physiologicalReaction>
</comment>
<reference evidence="3" key="2">
    <citation type="submission" date="2025-09" db="UniProtKB">
        <authorList>
            <consortium name="Ensembl"/>
        </authorList>
    </citation>
    <scope>IDENTIFICATION</scope>
</reference>
<dbReference type="PANTHER" id="PTHR43128">
    <property type="entry name" value="L-2-HYDROXYCARBOXYLATE DEHYDROGENASE (NAD(P)(+))"/>
    <property type="match status" value="1"/>
</dbReference>
<evidence type="ECO:0008006" key="5">
    <source>
        <dbReference type="Google" id="ProtNLM"/>
    </source>
</evidence>
<dbReference type="Gene3D" id="3.40.50.720">
    <property type="entry name" value="NAD(P)-binding Rossmann-like Domain"/>
    <property type="match status" value="1"/>
</dbReference>
<dbReference type="AlphaFoldDB" id="A0A8C8RDK5"/>
<evidence type="ECO:0000313" key="3">
    <source>
        <dbReference type="Ensembl" id="ENSPCEP00000003987.1"/>
    </source>
</evidence>
<dbReference type="Proteomes" id="UP000694393">
    <property type="component" value="Unplaced"/>
</dbReference>
<comment type="function">
    <text evidence="1">Interconverts simultaneously and stereospecifically pyruvate and lactate with concomitant interconversion of NADH and NAD(+).</text>
</comment>
<dbReference type="PANTHER" id="PTHR43128:SF10">
    <property type="entry name" value="L-LACTATE DEHYDROGENASE A CHAIN"/>
    <property type="match status" value="1"/>
</dbReference>
<reference evidence="3" key="1">
    <citation type="submission" date="2025-08" db="UniProtKB">
        <authorList>
            <consortium name="Ensembl"/>
        </authorList>
    </citation>
    <scope>IDENTIFICATION</scope>
</reference>
<name>A0A8C8RDK5_9SAUR</name>
<organism evidence="3 4">
    <name type="scientific">Pelusios castaneus</name>
    <name type="common">West African mud turtle</name>
    <dbReference type="NCBI Taxonomy" id="367368"/>
    <lineage>
        <taxon>Eukaryota</taxon>
        <taxon>Metazoa</taxon>
        <taxon>Chordata</taxon>
        <taxon>Craniata</taxon>
        <taxon>Vertebrata</taxon>
        <taxon>Euteleostomi</taxon>
        <taxon>Archelosauria</taxon>
        <taxon>Testudinata</taxon>
        <taxon>Testudines</taxon>
        <taxon>Pleurodira</taxon>
        <taxon>Pelomedusidae</taxon>
        <taxon>Pelusios</taxon>
    </lineage>
</organism>
<evidence type="ECO:0000313" key="4">
    <source>
        <dbReference type="Proteomes" id="UP000694393"/>
    </source>
</evidence>
<dbReference type="GO" id="GO:0006089">
    <property type="term" value="P:lactate metabolic process"/>
    <property type="evidence" value="ECO:0007669"/>
    <property type="project" value="TreeGrafter"/>
</dbReference>